<reference evidence="3" key="1">
    <citation type="submission" date="2021-05" db="EMBL/GenBank/DDBJ databases">
        <title>A free-living protist that lacks canonical eukaryotic 1 DNA replication and segregation systems.</title>
        <authorList>
            <person name="Salas-Leiva D.E."/>
            <person name="Tromer E.C."/>
            <person name="Curtis B.A."/>
            <person name="Jerlstrom-Hultqvist J."/>
            <person name="Kolisko M."/>
            <person name="Yi Z."/>
            <person name="Salas-Leiva J.S."/>
            <person name="Gallot-Lavallee L."/>
            <person name="Kops G.J.P.L."/>
            <person name="Archibald J.M."/>
            <person name="Simpson A.G.B."/>
            <person name="Roger A.J."/>
        </authorList>
    </citation>
    <scope>NUCLEOTIDE SEQUENCE</scope>
    <source>
        <strain evidence="3">BICM</strain>
    </source>
</reference>
<feature type="compositionally biased region" description="Polar residues" evidence="2">
    <location>
        <begin position="28"/>
        <end position="44"/>
    </location>
</feature>
<evidence type="ECO:0000256" key="2">
    <source>
        <dbReference type="SAM" id="MobiDB-lite"/>
    </source>
</evidence>
<protein>
    <submittedName>
        <fullName evidence="3">Chromosome partition protein Smc</fullName>
    </submittedName>
</protein>
<keyword evidence="1" id="KW-0175">Coiled coil</keyword>
<feature type="compositionally biased region" description="Basic and acidic residues" evidence="2">
    <location>
        <begin position="53"/>
        <end position="63"/>
    </location>
</feature>
<feature type="coiled-coil region" evidence="1">
    <location>
        <begin position="119"/>
        <end position="198"/>
    </location>
</feature>
<accession>A0A8J6B5W9</accession>
<feature type="coiled-coil region" evidence="1">
    <location>
        <begin position="66"/>
        <end position="93"/>
    </location>
</feature>
<feature type="compositionally biased region" description="Basic and acidic residues" evidence="2">
    <location>
        <begin position="17"/>
        <end position="26"/>
    </location>
</feature>
<proteinExistence type="predicted"/>
<dbReference type="EMBL" id="JAHDYR010000006">
    <property type="protein sequence ID" value="KAG9396333.1"/>
    <property type="molecule type" value="Genomic_DNA"/>
</dbReference>
<dbReference type="Proteomes" id="UP000717585">
    <property type="component" value="Unassembled WGS sequence"/>
</dbReference>
<feature type="region of interest" description="Disordered" evidence="2">
    <location>
        <begin position="392"/>
        <end position="423"/>
    </location>
</feature>
<comment type="caution">
    <text evidence="3">The sequence shown here is derived from an EMBL/GenBank/DDBJ whole genome shotgun (WGS) entry which is preliminary data.</text>
</comment>
<keyword evidence="4" id="KW-1185">Reference proteome</keyword>
<evidence type="ECO:0000313" key="4">
    <source>
        <dbReference type="Proteomes" id="UP000717585"/>
    </source>
</evidence>
<evidence type="ECO:0000256" key="1">
    <source>
        <dbReference type="SAM" id="Coils"/>
    </source>
</evidence>
<evidence type="ECO:0000313" key="3">
    <source>
        <dbReference type="EMBL" id="KAG9396333.1"/>
    </source>
</evidence>
<dbReference type="AlphaFoldDB" id="A0A8J6B5W9"/>
<feature type="region of interest" description="Disordered" evidence="2">
    <location>
        <begin position="1"/>
        <end position="63"/>
    </location>
</feature>
<gene>
    <name evidence="3" type="ORF">J8273_2064</name>
</gene>
<organism evidence="3 4">
    <name type="scientific">Carpediemonas membranifera</name>
    <dbReference type="NCBI Taxonomy" id="201153"/>
    <lineage>
        <taxon>Eukaryota</taxon>
        <taxon>Metamonada</taxon>
        <taxon>Carpediemonas-like organisms</taxon>
        <taxon>Carpediemonas</taxon>
    </lineage>
</organism>
<sequence length="433" mass="49314">MSDFSSKHRALSSPYRVMRDADDYDHVSTASPTLPSTDSASSFDSLRRPKSISKTDQDVEQESVKERLLKVELKRAQKDLKESQALMQQEREKFRAFIASRSDVVDEMTAKLTTERENCSKERLRAESMEHQLRSLQREVSAIRAGHEKQRRRLEAELDRYHELWGAGADLPSPGEEIERLTKELEESASRLGEERARADGLADRVVEIESRLKERDDRSNDSGAAEAMAKQECAKLHDEIKKLHAEAEKTKIAQAESAQDKAGLEEACDTLIAENMRLQQDMEQLESRAVDLQNECARVRETVERDMKIESIKMQKEIDRLTRLLDEEREARHSDLAKFQSELKELNNAVVTERITSGAGNSNVLSIDELEVQALKEKNVELERTVMSQRARIRSLSGQKAPSRIPHGHLSEPTSPGMTPDVNKIKKLFPMR</sequence>
<name>A0A8J6B5W9_9EUKA</name>
<feature type="coiled-coil region" evidence="1">
    <location>
        <begin position="227"/>
        <end position="332"/>
    </location>
</feature>